<evidence type="ECO:0000313" key="5">
    <source>
        <dbReference type="Proteomes" id="UP001168821"/>
    </source>
</evidence>
<evidence type="ECO:0000256" key="2">
    <source>
        <dbReference type="PROSITE-ProRule" id="PRU00035"/>
    </source>
</evidence>
<feature type="non-terminal residue" evidence="4">
    <location>
        <position position="56"/>
    </location>
</feature>
<keyword evidence="1 2" id="KW-0103">Bromodomain</keyword>
<feature type="domain" description="Bromo" evidence="3">
    <location>
        <begin position="1"/>
        <end position="54"/>
    </location>
</feature>
<dbReference type="InterPro" id="IPR036427">
    <property type="entry name" value="Bromodomain-like_sf"/>
</dbReference>
<dbReference type="Pfam" id="PF00439">
    <property type="entry name" value="Bromodomain"/>
    <property type="match status" value="1"/>
</dbReference>
<gene>
    <name evidence="4" type="ORF">Zmor_016394</name>
</gene>
<dbReference type="Proteomes" id="UP001168821">
    <property type="component" value="Unassembled WGS sequence"/>
</dbReference>
<dbReference type="Gene3D" id="1.20.920.10">
    <property type="entry name" value="Bromodomain-like"/>
    <property type="match status" value="1"/>
</dbReference>
<dbReference type="CDD" id="cd04369">
    <property type="entry name" value="Bromodomain"/>
    <property type="match status" value="1"/>
</dbReference>
<evidence type="ECO:0000313" key="4">
    <source>
        <dbReference type="EMBL" id="KAJ3615466.1"/>
    </source>
</evidence>
<name>A0AA38HFV6_9CUCU</name>
<protein>
    <recommendedName>
        <fullName evidence="3">Bromo domain-containing protein</fullName>
    </recommendedName>
</protein>
<accession>A0AA38HFV6</accession>
<keyword evidence="5" id="KW-1185">Reference proteome</keyword>
<proteinExistence type="predicted"/>
<dbReference type="PROSITE" id="PS50014">
    <property type="entry name" value="BROMODOMAIN_2"/>
    <property type="match status" value="1"/>
</dbReference>
<evidence type="ECO:0000256" key="1">
    <source>
        <dbReference type="ARBA" id="ARBA00023117"/>
    </source>
</evidence>
<dbReference type="PRINTS" id="PR00503">
    <property type="entry name" value="BROMODOMAIN"/>
</dbReference>
<reference evidence="4" key="1">
    <citation type="journal article" date="2023" name="G3 (Bethesda)">
        <title>Whole genome assemblies of Zophobas morio and Tenebrio molitor.</title>
        <authorList>
            <person name="Kaur S."/>
            <person name="Stinson S.A."/>
            <person name="diCenzo G.C."/>
        </authorList>
    </citation>
    <scope>NUCLEOTIDE SEQUENCE</scope>
    <source>
        <strain evidence="4">QUZm001</strain>
    </source>
</reference>
<sequence>HPKYLAVVDQPMDLSLIMQKINDNAYIRPYEFVEDIKLITKNALVYFKKGDSVTNR</sequence>
<evidence type="ECO:0000259" key="3">
    <source>
        <dbReference type="PROSITE" id="PS50014"/>
    </source>
</evidence>
<organism evidence="4 5">
    <name type="scientific">Zophobas morio</name>
    <dbReference type="NCBI Taxonomy" id="2755281"/>
    <lineage>
        <taxon>Eukaryota</taxon>
        <taxon>Metazoa</taxon>
        <taxon>Ecdysozoa</taxon>
        <taxon>Arthropoda</taxon>
        <taxon>Hexapoda</taxon>
        <taxon>Insecta</taxon>
        <taxon>Pterygota</taxon>
        <taxon>Neoptera</taxon>
        <taxon>Endopterygota</taxon>
        <taxon>Coleoptera</taxon>
        <taxon>Polyphaga</taxon>
        <taxon>Cucujiformia</taxon>
        <taxon>Tenebrionidae</taxon>
        <taxon>Zophobas</taxon>
    </lineage>
</organism>
<dbReference type="SUPFAM" id="SSF47370">
    <property type="entry name" value="Bromodomain"/>
    <property type="match status" value="1"/>
</dbReference>
<dbReference type="InterPro" id="IPR001487">
    <property type="entry name" value="Bromodomain"/>
</dbReference>
<dbReference type="AlphaFoldDB" id="A0AA38HFV6"/>
<dbReference type="EMBL" id="JALNTZ010004127">
    <property type="protein sequence ID" value="KAJ3615466.1"/>
    <property type="molecule type" value="Genomic_DNA"/>
</dbReference>
<comment type="caution">
    <text evidence="4">The sequence shown here is derived from an EMBL/GenBank/DDBJ whole genome shotgun (WGS) entry which is preliminary data.</text>
</comment>
<feature type="non-terminal residue" evidence="4">
    <location>
        <position position="1"/>
    </location>
</feature>